<dbReference type="EMBL" id="FZNO01000004">
    <property type="protein sequence ID" value="SNR35902.1"/>
    <property type="molecule type" value="Genomic_DNA"/>
</dbReference>
<feature type="compositionally biased region" description="Low complexity" evidence="1">
    <location>
        <begin position="34"/>
        <end position="54"/>
    </location>
</feature>
<accession>A0A238VNF8</accession>
<sequence>MRQTLTACRSGLSAAAAVVLLTACGGSDGEESASSESSASSSSAAQTTAGESGSEFCTQAREALEQIEPAFSGSGDPTALAPALQQAADDVRAIEAPAEISSDWTALGDGIEQFAQAFAAVDVNDPASASAFQQRTTEIVGSLTSSATNVQSYLTEECGIDPTPTDPAAPSS</sequence>
<feature type="region of interest" description="Disordered" evidence="1">
    <location>
        <begin position="29"/>
        <end position="55"/>
    </location>
</feature>
<reference evidence="2 3" key="1">
    <citation type="submission" date="2017-06" db="EMBL/GenBank/DDBJ databases">
        <authorList>
            <person name="Kim H.J."/>
            <person name="Triplett B.A."/>
        </authorList>
    </citation>
    <scope>NUCLEOTIDE SEQUENCE [LARGE SCALE GENOMIC DNA]</scope>
    <source>
        <strain evidence="2 3">DSM 44272</strain>
    </source>
</reference>
<name>A0A238VNF8_9ACTN</name>
<organism evidence="2 3">
    <name type="scientific">Blastococcus mobilis</name>
    <dbReference type="NCBI Taxonomy" id="1938746"/>
    <lineage>
        <taxon>Bacteria</taxon>
        <taxon>Bacillati</taxon>
        <taxon>Actinomycetota</taxon>
        <taxon>Actinomycetes</taxon>
        <taxon>Geodermatophilales</taxon>
        <taxon>Geodermatophilaceae</taxon>
        <taxon>Blastococcus</taxon>
    </lineage>
</organism>
<evidence type="ECO:0008006" key="4">
    <source>
        <dbReference type="Google" id="ProtNLM"/>
    </source>
</evidence>
<dbReference type="Proteomes" id="UP000198403">
    <property type="component" value="Unassembled WGS sequence"/>
</dbReference>
<dbReference type="RefSeq" id="WP_089335467.1">
    <property type="nucleotide sequence ID" value="NZ_FZNO01000004.1"/>
</dbReference>
<dbReference type="PROSITE" id="PS51257">
    <property type="entry name" value="PROKAR_LIPOPROTEIN"/>
    <property type="match status" value="1"/>
</dbReference>
<protein>
    <recommendedName>
        <fullName evidence="4">Lipoprotein</fullName>
    </recommendedName>
</protein>
<evidence type="ECO:0000256" key="1">
    <source>
        <dbReference type="SAM" id="MobiDB-lite"/>
    </source>
</evidence>
<evidence type="ECO:0000313" key="2">
    <source>
        <dbReference type="EMBL" id="SNR35902.1"/>
    </source>
</evidence>
<gene>
    <name evidence="2" type="ORF">SAMN06272737_10438</name>
</gene>
<proteinExistence type="predicted"/>
<evidence type="ECO:0000313" key="3">
    <source>
        <dbReference type="Proteomes" id="UP000198403"/>
    </source>
</evidence>
<dbReference type="AlphaFoldDB" id="A0A238VNF8"/>
<dbReference type="OrthoDB" id="5195917at2"/>
<keyword evidence="3" id="KW-1185">Reference proteome</keyword>